<dbReference type="GO" id="GO:0030246">
    <property type="term" value="F:carbohydrate binding"/>
    <property type="evidence" value="ECO:0007669"/>
    <property type="project" value="UniProtKB-KW"/>
</dbReference>
<evidence type="ECO:0000256" key="1">
    <source>
        <dbReference type="ARBA" id="ARBA00007606"/>
    </source>
</evidence>
<feature type="region of interest" description="Disordered" evidence="3">
    <location>
        <begin position="461"/>
        <end position="483"/>
    </location>
</feature>
<keyword evidence="4" id="KW-0812">Transmembrane</keyword>
<proteinExistence type="inferred from homology"/>
<accession>A0A176W5A4</accession>
<dbReference type="EMBL" id="LVLJ01001764">
    <property type="protein sequence ID" value="OAE28189.1"/>
    <property type="molecule type" value="Genomic_DNA"/>
</dbReference>
<keyword evidence="4" id="KW-1133">Transmembrane helix</keyword>
<keyword evidence="7" id="KW-1185">Reference proteome</keyword>
<name>A0A176W5A4_MARPO</name>
<comment type="similarity">
    <text evidence="1">Belongs to the leguminous lectin family.</text>
</comment>
<dbReference type="AlphaFoldDB" id="A0A176W5A4"/>
<reference evidence="6" key="1">
    <citation type="submission" date="2016-03" db="EMBL/GenBank/DDBJ databases">
        <title>Mechanisms controlling the formation of the plant cell surface in tip-growing cells are functionally conserved among land plants.</title>
        <authorList>
            <person name="Honkanen S."/>
            <person name="Jones V.A."/>
            <person name="Morieri G."/>
            <person name="Champion C."/>
            <person name="Hetherington A.J."/>
            <person name="Kelly S."/>
            <person name="Saint-Marcoux D."/>
            <person name="Proust H."/>
            <person name="Prescott H."/>
            <person name="Dolan L."/>
        </authorList>
    </citation>
    <scope>NUCLEOTIDE SEQUENCE [LARGE SCALE GENOMIC DNA]</scope>
    <source>
        <tissue evidence="6">Whole gametophyte</tissue>
    </source>
</reference>
<evidence type="ECO:0000259" key="5">
    <source>
        <dbReference type="Pfam" id="PF00139"/>
    </source>
</evidence>
<dbReference type="Gene3D" id="2.60.120.200">
    <property type="match status" value="1"/>
</dbReference>
<evidence type="ECO:0000256" key="2">
    <source>
        <dbReference type="ARBA" id="ARBA00022734"/>
    </source>
</evidence>
<dbReference type="CDD" id="cd06899">
    <property type="entry name" value="lectin_legume_LecRK_Arcelin_ConA"/>
    <property type="match status" value="1"/>
</dbReference>
<gene>
    <name evidence="6" type="ORF">AXG93_2515s1270</name>
</gene>
<feature type="compositionally biased region" description="Low complexity" evidence="3">
    <location>
        <begin position="532"/>
        <end position="547"/>
    </location>
</feature>
<protein>
    <recommendedName>
        <fullName evidence="5">Legume lectin domain-containing protein</fullName>
    </recommendedName>
</protein>
<dbReference type="InterPro" id="IPR013320">
    <property type="entry name" value="ConA-like_dom_sf"/>
</dbReference>
<dbReference type="PANTHER" id="PTHR32401">
    <property type="entry name" value="CONCANAVALIN A-LIKE LECTIN FAMILY PROTEIN"/>
    <property type="match status" value="1"/>
</dbReference>
<feature type="region of interest" description="Disordered" evidence="3">
    <location>
        <begin position="518"/>
        <end position="553"/>
    </location>
</feature>
<dbReference type="PANTHER" id="PTHR32401:SF49">
    <property type="entry name" value="OS10G0129200 PROTEIN"/>
    <property type="match status" value="1"/>
</dbReference>
<feature type="domain" description="Legume lectin" evidence="5">
    <location>
        <begin position="104"/>
        <end position="356"/>
    </location>
</feature>
<comment type="caution">
    <text evidence="6">The sequence shown here is derived from an EMBL/GenBank/DDBJ whole genome shotgun (WGS) entry which is preliminary data.</text>
</comment>
<evidence type="ECO:0000313" key="6">
    <source>
        <dbReference type="EMBL" id="OAE28189.1"/>
    </source>
</evidence>
<organism evidence="6 7">
    <name type="scientific">Marchantia polymorpha subsp. ruderalis</name>
    <dbReference type="NCBI Taxonomy" id="1480154"/>
    <lineage>
        <taxon>Eukaryota</taxon>
        <taxon>Viridiplantae</taxon>
        <taxon>Streptophyta</taxon>
        <taxon>Embryophyta</taxon>
        <taxon>Marchantiophyta</taxon>
        <taxon>Marchantiopsida</taxon>
        <taxon>Marchantiidae</taxon>
        <taxon>Marchantiales</taxon>
        <taxon>Marchantiaceae</taxon>
        <taxon>Marchantia</taxon>
    </lineage>
</organism>
<dbReference type="SUPFAM" id="SSF49899">
    <property type="entry name" value="Concanavalin A-like lectins/glucanases"/>
    <property type="match status" value="1"/>
</dbReference>
<keyword evidence="2" id="KW-0430">Lectin</keyword>
<sequence>MLQTSFPRPNGIYVRVLNSRQSFVTDPKPAMPRRKLWINFVEEKGARHVLHPLERRDIKRFKPSARVVRLAESPMRFLLVLALLSFVRLTQAAMDKTIKPLPQISFSFAEFTQSREEELNFEAKARIGNMTLRNNVLELTPGAESYENTNRNSKADVKGSVFYKQPLRFVGAYSTASFRTSFTLVMKPVYPSDTGDGIVFVITSQPKGNGDSWGNFGFFHHGRRKHATLAIEFDSFKNHELFDIDSNHVGVDLDDPVSKAQVSAHSVGISLNNGRPITAWIDYSAPQELLEVRIQIGTSNRSKPEKALIVLPFATREVMEQDMWVGFSAGTHYGYNQLHYIYSWSFSVDDIEPGHKRALLTRTGKIILIVVLCGSFLILSLGLLGCRHCRAQEEPPADLEEDKPWGKRLAGMVLGPGESGPEETWDPEDDVPGVMANCLPFQSKKYHEDDEEIEPAPRQGCLSRMMSSPRHADQSPGDDQLQSDEDAIMFSNTIYTSDDEENDIIPVYPYDAYPDERIDSIAYSKPRPYKPANPQSRSPPRSRASSPARRRGN</sequence>
<evidence type="ECO:0000256" key="3">
    <source>
        <dbReference type="SAM" id="MobiDB-lite"/>
    </source>
</evidence>
<keyword evidence="4" id="KW-0472">Membrane</keyword>
<dbReference type="InterPro" id="IPR050258">
    <property type="entry name" value="Leguminous_Lectin"/>
</dbReference>
<dbReference type="Pfam" id="PF00139">
    <property type="entry name" value="Lectin_legB"/>
    <property type="match status" value="1"/>
</dbReference>
<evidence type="ECO:0000313" key="7">
    <source>
        <dbReference type="Proteomes" id="UP000077202"/>
    </source>
</evidence>
<dbReference type="Proteomes" id="UP000077202">
    <property type="component" value="Unassembled WGS sequence"/>
</dbReference>
<dbReference type="InterPro" id="IPR001220">
    <property type="entry name" value="Legume_lectin_dom"/>
</dbReference>
<evidence type="ECO:0000256" key="4">
    <source>
        <dbReference type="SAM" id="Phobius"/>
    </source>
</evidence>
<feature type="transmembrane region" description="Helical" evidence="4">
    <location>
        <begin position="366"/>
        <end position="385"/>
    </location>
</feature>